<evidence type="ECO:0000259" key="6">
    <source>
        <dbReference type="PROSITE" id="PS50222"/>
    </source>
</evidence>
<dbReference type="Gene3D" id="1.10.238.10">
    <property type="entry name" value="EF-hand"/>
    <property type="match status" value="2"/>
</dbReference>
<comment type="function">
    <text evidence="1">Potential calcium sensor.</text>
</comment>
<evidence type="ECO:0000313" key="7">
    <source>
        <dbReference type="EMBL" id="VVV55611.1"/>
    </source>
</evidence>
<dbReference type="InterPro" id="IPR018247">
    <property type="entry name" value="EF_Hand_1_Ca_BS"/>
</dbReference>
<accession>A0A5K0WQF8</accession>
<proteinExistence type="predicted"/>
<dbReference type="Gramene" id="NC10G0266450.1">
    <property type="protein sequence ID" value="NC10G0266450.1:cds"/>
    <property type="gene ID" value="NC10G0266450"/>
</dbReference>
<organism evidence="7">
    <name type="scientific">Nymphaea colorata</name>
    <name type="common">pocket water lily</name>
    <dbReference type="NCBI Taxonomy" id="210225"/>
    <lineage>
        <taxon>Eukaryota</taxon>
        <taxon>Viridiplantae</taxon>
        <taxon>Streptophyta</taxon>
        <taxon>Embryophyta</taxon>
        <taxon>Tracheophyta</taxon>
        <taxon>Spermatophyta</taxon>
        <taxon>Magnoliopsida</taxon>
        <taxon>Nymphaeales</taxon>
        <taxon>Nymphaeaceae</taxon>
        <taxon>Nymphaea</taxon>
    </lineage>
</organism>
<dbReference type="SMART" id="SM00054">
    <property type="entry name" value="EFh"/>
    <property type="match status" value="4"/>
</dbReference>
<reference evidence="7" key="1">
    <citation type="submission" date="2019-09" db="EMBL/GenBank/DDBJ databases">
        <authorList>
            <person name="Zhang L."/>
        </authorList>
    </citation>
    <scope>NUCLEOTIDE SEQUENCE</scope>
</reference>
<name>A0A5K0WQF8_9MAGN</name>
<feature type="domain" description="EF-hand" evidence="6">
    <location>
        <begin position="24"/>
        <end position="59"/>
    </location>
</feature>
<dbReference type="AlphaFoldDB" id="A0A5K0WQF8"/>
<keyword evidence="2" id="KW-0479">Metal-binding</keyword>
<dbReference type="PROSITE" id="PS50222">
    <property type="entry name" value="EF_HAND_2"/>
    <property type="match status" value="4"/>
</dbReference>
<gene>
    <name evidence="7" type="ORF">NYM_LOCUS5645</name>
</gene>
<dbReference type="Pfam" id="PF13499">
    <property type="entry name" value="EF-hand_7"/>
    <property type="match status" value="2"/>
</dbReference>
<dbReference type="SUPFAM" id="SSF47473">
    <property type="entry name" value="EF-hand"/>
    <property type="match status" value="1"/>
</dbReference>
<feature type="domain" description="EF-hand" evidence="6">
    <location>
        <begin position="131"/>
        <end position="166"/>
    </location>
</feature>
<protein>
    <recommendedName>
        <fullName evidence="6">EF-hand domain-containing protein</fullName>
    </recommendedName>
</protein>
<dbReference type="GO" id="GO:0005509">
    <property type="term" value="F:calcium ion binding"/>
    <property type="evidence" value="ECO:0007669"/>
    <property type="project" value="InterPro"/>
</dbReference>
<evidence type="ECO:0000256" key="1">
    <source>
        <dbReference type="ARBA" id="ARBA00003291"/>
    </source>
</evidence>
<feature type="domain" description="EF-hand" evidence="6">
    <location>
        <begin position="95"/>
        <end position="130"/>
    </location>
</feature>
<keyword evidence="4" id="KW-0106">Calcium</keyword>
<dbReference type="InterPro" id="IPR039647">
    <property type="entry name" value="EF_hand_pair_protein_CML-like"/>
</dbReference>
<sequence length="168" mass="18751">MKPFSRKSSRQNGTISGATKLFQSNNEEMRRVFAKFDANKDGKLSAEELGRVLKALGRDNSQAEVMSMMRVADTDNDGFIDFNEFMAVVGKGGGVKESDMQSAFHVFDVDGDGKISGEEVFQVLKRLGERCSLEECKRMVKGVDKDGDGKVDIQEFMVMMTKNMEMVH</sequence>
<feature type="compositionally biased region" description="Polar residues" evidence="5">
    <location>
        <begin position="10"/>
        <end position="21"/>
    </location>
</feature>
<dbReference type="PANTHER" id="PTHR10891">
    <property type="entry name" value="EF-HAND CALCIUM-BINDING DOMAIN CONTAINING PROTEIN"/>
    <property type="match status" value="1"/>
</dbReference>
<dbReference type="FunFam" id="1.10.238.10:FF:000336">
    <property type="entry name" value="HLH domain-containing protein"/>
    <property type="match status" value="1"/>
</dbReference>
<dbReference type="InterPro" id="IPR002048">
    <property type="entry name" value="EF_hand_dom"/>
</dbReference>
<evidence type="ECO:0000256" key="5">
    <source>
        <dbReference type="SAM" id="MobiDB-lite"/>
    </source>
</evidence>
<dbReference type="PROSITE" id="PS00018">
    <property type="entry name" value="EF_HAND_1"/>
    <property type="match status" value="3"/>
</dbReference>
<keyword evidence="3" id="KW-0677">Repeat</keyword>
<evidence type="ECO:0000256" key="3">
    <source>
        <dbReference type="ARBA" id="ARBA00022737"/>
    </source>
</evidence>
<feature type="domain" description="EF-hand" evidence="6">
    <location>
        <begin position="60"/>
        <end position="94"/>
    </location>
</feature>
<dbReference type="InterPro" id="IPR011992">
    <property type="entry name" value="EF-hand-dom_pair"/>
</dbReference>
<feature type="region of interest" description="Disordered" evidence="5">
    <location>
        <begin position="1"/>
        <end position="21"/>
    </location>
</feature>
<evidence type="ECO:0000256" key="4">
    <source>
        <dbReference type="ARBA" id="ARBA00022837"/>
    </source>
</evidence>
<dbReference type="FunFam" id="1.10.238.10:FF:000089">
    <property type="entry name" value="calmodulin-like protein 3"/>
    <property type="match status" value="1"/>
</dbReference>
<dbReference type="EMBL" id="LR721775">
    <property type="protein sequence ID" value="VVV55611.1"/>
    <property type="molecule type" value="Genomic_DNA"/>
</dbReference>
<evidence type="ECO:0000256" key="2">
    <source>
        <dbReference type="ARBA" id="ARBA00022723"/>
    </source>
</evidence>